<dbReference type="Gene3D" id="3.40.190.150">
    <property type="entry name" value="Bordetella uptake gene, domain 1"/>
    <property type="match status" value="1"/>
</dbReference>
<comment type="caution">
    <text evidence="2">The sequence shown here is derived from an EMBL/GenBank/DDBJ whole genome shotgun (WGS) entry which is preliminary data.</text>
</comment>
<dbReference type="SUPFAM" id="SSF53850">
    <property type="entry name" value="Periplasmic binding protein-like II"/>
    <property type="match status" value="1"/>
</dbReference>
<comment type="similarity">
    <text evidence="1">Belongs to the UPF0065 (bug) family.</text>
</comment>
<evidence type="ECO:0000313" key="3">
    <source>
        <dbReference type="Proteomes" id="UP001523392"/>
    </source>
</evidence>
<organism evidence="2 3">
    <name type="scientific">Siccirubricoccus soli</name>
    <dbReference type="NCBI Taxonomy" id="2899147"/>
    <lineage>
        <taxon>Bacteria</taxon>
        <taxon>Pseudomonadati</taxon>
        <taxon>Pseudomonadota</taxon>
        <taxon>Alphaproteobacteria</taxon>
        <taxon>Acetobacterales</taxon>
        <taxon>Roseomonadaceae</taxon>
        <taxon>Siccirubricoccus</taxon>
    </lineage>
</organism>
<dbReference type="Gene3D" id="3.40.190.10">
    <property type="entry name" value="Periplasmic binding protein-like II"/>
    <property type="match status" value="1"/>
</dbReference>
<dbReference type="RefSeq" id="WP_252953650.1">
    <property type="nucleotide sequence ID" value="NZ_JAFIRR010000076.1"/>
</dbReference>
<dbReference type="PANTHER" id="PTHR42928">
    <property type="entry name" value="TRICARBOXYLATE-BINDING PROTEIN"/>
    <property type="match status" value="1"/>
</dbReference>
<dbReference type="InterPro" id="IPR005064">
    <property type="entry name" value="BUG"/>
</dbReference>
<dbReference type="InterPro" id="IPR042100">
    <property type="entry name" value="Bug_dom1"/>
</dbReference>
<dbReference type="PIRSF" id="PIRSF017082">
    <property type="entry name" value="YflP"/>
    <property type="match status" value="1"/>
</dbReference>
<dbReference type="CDD" id="cd07012">
    <property type="entry name" value="PBP2_Bug_TTT"/>
    <property type="match status" value="1"/>
</dbReference>
<dbReference type="Proteomes" id="UP001523392">
    <property type="component" value="Unassembled WGS sequence"/>
</dbReference>
<proteinExistence type="inferred from homology"/>
<gene>
    <name evidence="2" type="ORF">JYK14_12735</name>
</gene>
<dbReference type="EMBL" id="JAFIRR010000076">
    <property type="protein sequence ID" value="MCO6417021.1"/>
    <property type="molecule type" value="Genomic_DNA"/>
</dbReference>
<protein>
    <submittedName>
        <fullName evidence="2">Tripartite tricarboxylate transporter substrate binding protein</fullName>
    </submittedName>
</protein>
<name>A0ABT1D513_9PROT</name>
<sequence length="335" mass="35823">MRRRSLLSGLALAPSLAAPWIAPGAARAQNFAERPVTLVTGYSPGGSTDIAARLLADRMAAHLGAGTRIVVENRPGASGAVCSEWLKRQPADGFTFMVAETGSHAIAPNAITNWNRYDPVNDFTHLGIIGAPPLVLVVNNRFAANSAAEVVERLRSAPPESITYATSGVGGVLHLASEMLAQSLKTRFVHVPYRSGAQMMQSIHTGEAQFGIAALASANQMIRDGMVRGIAVTGRQRFPTYPDMPTLVEAGVPGFEFDTWFILVGPPNMPLPAASAINRALVTSLHEDALRDRLLAAGHDAWRAPNGLDEARGFMVREQEKYRAVVARTGVRLEG</sequence>
<reference evidence="2 3" key="1">
    <citation type="submission" date="2021-12" db="EMBL/GenBank/DDBJ databases">
        <title>Siccirubricoccus leaddurans sp. nov., a high concentration Zn2+ tolerance bacterium.</title>
        <authorList>
            <person name="Cao Y."/>
        </authorList>
    </citation>
    <scope>NUCLEOTIDE SEQUENCE [LARGE SCALE GENOMIC DNA]</scope>
    <source>
        <strain evidence="2 3">KC 17139</strain>
    </source>
</reference>
<keyword evidence="3" id="KW-1185">Reference proteome</keyword>
<dbReference type="PANTHER" id="PTHR42928:SF5">
    <property type="entry name" value="BLR1237 PROTEIN"/>
    <property type="match status" value="1"/>
</dbReference>
<evidence type="ECO:0000256" key="1">
    <source>
        <dbReference type="ARBA" id="ARBA00006987"/>
    </source>
</evidence>
<dbReference type="Pfam" id="PF03401">
    <property type="entry name" value="TctC"/>
    <property type="match status" value="1"/>
</dbReference>
<evidence type="ECO:0000313" key="2">
    <source>
        <dbReference type="EMBL" id="MCO6417021.1"/>
    </source>
</evidence>
<accession>A0ABT1D513</accession>